<evidence type="ECO:0000313" key="2">
    <source>
        <dbReference type="EMBL" id="RXN83420.1"/>
    </source>
</evidence>
<evidence type="ECO:0000256" key="1">
    <source>
        <dbReference type="SAM" id="Phobius"/>
    </source>
</evidence>
<feature type="transmembrane region" description="Helical" evidence="1">
    <location>
        <begin position="61"/>
        <end position="83"/>
    </location>
</feature>
<keyword evidence="1" id="KW-1133">Transmembrane helix</keyword>
<proteinExistence type="predicted"/>
<reference evidence="2 3" key="1">
    <citation type="journal article" date="2017" name="Int. J. Syst. Evol. Microbiol.">
        <title>Achromobacter aloeverae sp. nov., isolated from the root of Aloe vera (L.) Burm.f.</title>
        <authorList>
            <person name="Kuncharoen N."/>
            <person name="Muramatsu Y."/>
            <person name="Shibata C."/>
            <person name="Kamakura Y."/>
            <person name="Nakagawa Y."/>
            <person name="Tanasupawat S."/>
        </authorList>
    </citation>
    <scope>NUCLEOTIDE SEQUENCE [LARGE SCALE GENOMIC DNA]</scope>
    <source>
        <strain evidence="2 3">AVA-1</strain>
    </source>
</reference>
<dbReference type="AlphaFoldDB" id="A0A4Q1HCM3"/>
<keyword evidence="3" id="KW-1185">Reference proteome</keyword>
<gene>
    <name evidence="2" type="ORF">C7R54_28035</name>
</gene>
<dbReference type="OrthoDB" id="8967241at2"/>
<organism evidence="2 3">
    <name type="scientific">Achromobacter aloeverae</name>
    <dbReference type="NCBI Taxonomy" id="1750518"/>
    <lineage>
        <taxon>Bacteria</taxon>
        <taxon>Pseudomonadati</taxon>
        <taxon>Pseudomonadota</taxon>
        <taxon>Betaproteobacteria</taxon>
        <taxon>Burkholderiales</taxon>
        <taxon>Alcaligenaceae</taxon>
        <taxon>Achromobacter</taxon>
    </lineage>
</organism>
<dbReference type="RefSeq" id="WP_129154224.1">
    <property type="nucleotide sequence ID" value="NZ_JBHSDO010000003.1"/>
</dbReference>
<evidence type="ECO:0000313" key="3">
    <source>
        <dbReference type="Proteomes" id="UP000290849"/>
    </source>
</evidence>
<sequence length="84" mass="9115">MDENGATGPVPQTRKDATMEMTLDIVKLEAEVSKMISENMKLIAETRKLNAEASKMIRERAWYPMVAIGAAFASGAALAKLMIG</sequence>
<keyword evidence="1" id="KW-0812">Transmembrane</keyword>
<dbReference type="EMBL" id="PYAL01000010">
    <property type="protein sequence ID" value="RXN83420.1"/>
    <property type="molecule type" value="Genomic_DNA"/>
</dbReference>
<comment type="caution">
    <text evidence="2">The sequence shown here is derived from an EMBL/GenBank/DDBJ whole genome shotgun (WGS) entry which is preliminary data.</text>
</comment>
<name>A0A4Q1HCM3_9BURK</name>
<protein>
    <submittedName>
        <fullName evidence="2">Uncharacterized protein</fullName>
    </submittedName>
</protein>
<dbReference type="Proteomes" id="UP000290849">
    <property type="component" value="Unassembled WGS sequence"/>
</dbReference>
<accession>A0A4Q1HCM3</accession>
<keyword evidence="1" id="KW-0472">Membrane</keyword>